<gene>
    <name evidence="12" type="ORF">METBISCDRAFT_22032</name>
</gene>
<keyword evidence="4" id="KW-0963">Cytoplasm</keyword>
<dbReference type="InterPro" id="IPR020472">
    <property type="entry name" value="WD40_PAC1"/>
</dbReference>
<dbReference type="GO" id="GO:0016558">
    <property type="term" value="P:protein import into peroxisome matrix"/>
    <property type="evidence" value="ECO:0007669"/>
    <property type="project" value="InterPro"/>
</dbReference>
<evidence type="ECO:0000256" key="5">
    <source>
        <dbReference type="ARBA" id="ARBA00022574"/>
    </source>
</evidence>
<evidence type="ECO:0000256" key="4">
    <source>
        <dbReference type="ARBA" id="ARBA00022490"/>
    </source>
</evidence>
<keyword evidence="5 11" id="KW-0853">WD repeat</keyword>
<evidence type="ECO:0000256" key="6">
    <source>
        <dbReference type="ARBA" id="ARBA00022737"/>
    </source>
</evidence>
<evidence type="ECO:0000256" key="8">
    <source>
        <dbReference type="ARBA" id="ARBA00023140"/>
    </source>
</evidence>
<dbReference type="GO" id="GO:0005829">
    <property type="term" value="C:cytosol"/>
    <property type="evidence" value="ECO:0007669"/>
    <property type="project" value="UniProtKB-SubCell"/>
</dbReference>
<evidence type="ECO:0000256" key="1">
    <source>
        <dbReference type="ARBA" id="ARBA00004253"/>
    </source>
</evidence>
<dbReference type="InterPro" id="IPR036322">
    <property type="entry name" value="WD40_repeat_dom_sf"/>
</dbReference>
<evidence type="ECO:0000256" key="10">
    <source>
        <dbReference type="ARBA" id="ARBA00032565"/>
    </source>
</evidence>
<dbReference type="OrthoDB" id="273771at2759"/>
<evidence type="ECO:0000313" key="13">
    <source>
        <dbReference type="Proteomes" id="UP000268321"/>
    </source>
</evidence>
<feature type="repeat" description="WD" evidence="11">
    <location>
        <begin position="237"/>
        <end position="252"/>
    </location>
</feature>
<keyword evidence="8" id="KW-0576">Peroxisome</keyword>
<dbReference type="PROSITE" id="PS00678">
    <property type="entry name" value="WD_REPEATS_1"/>
    <property type="match status" value="1"/>
</dbReference>
<evidence type="ECO:0000256" key="9">
    <source>
        <dbReference type="ARBA" id="ARBA00024017"/>
    </source>
</evidence>
<keyword evidence="3" id="KW-0813">Transport</keyword>
<dbReference type="PRINTS" id="PR00320">
    <property type="entry name" value="GPROTEINBRPT"/>
</dbReference>
<comment type="subcellular location">
    <subcellularLocation>
        <location evidence="2">Cytoplasm</location>
        <location evidence="2">Cytosol</location>
    </subcellularLocation>
    <subcellularLocation>
        <location evidence="1">Peroxisome matrix</location>
    </subcellularLocation>
</comment>
<evidence type="ECO:0000256" key="2">
    <source>
        <dbReference type="ARBA" id="ARBA00004514"/>
    </source>
</evidence>
<proteinExistence type="inferred from homology"/>
<comment type="similarity">
    <text evidence="9">Belongs to the WD repeat peroxin-7 family.</text>
</comment>
<dbReference type="InterPro" id="IPR019775">
    <property type="entry name" value="WD40_repeat_CS"/>
</dbReference>
<evidence type="ECO:0000313" key="12">
    <source>
        <dbReference type="EMBL" id="RKP31757.1"/>
    </source>
</evidence>
<dbReference type="InterPro" id="IPR015943">
    <property type="entry name" value="WD40/YVTN_repeat-like_dom_sf"/>
</dbReference>
<protein>
    <recommendedName>
        <fullName evidence="10">Peroxin-7</fullName>
    </recommendedName>
</protein>
<dbReference type="Proteomes" id="UP000268321">
    <property type="component" value="Unassembled WGS sequence"/>
</dbReference>
<dbReference type="InterPro" id="IPR001680">
    <property type="entry name" value="WD40_rpt"/>
</dbReference>
<accession>A0A4P9ZFE3</accession>
<dbReference type="SUPFAM" id="SSF50978">
    <property type="entry name" value="WD40 repeat-like"/>
    <property type="match status" value="1"/>
</dbReference>
<dbReference type="Gene3D" id="2.130.10.10">
    <property type="entry name" value="YVTN repeat-like/Quinoprotein amine dehydrogenase"/>
    <property type="match status" value="1"/>
</dbReference>
<dbReference type="Pfam" id="PF00400">
    <property type="entry name" value="WD40"/>
    <property type="match status" value="3"/>
</dbReference>
<evidence type="ECO:0000256" key="3">
    <source>
        <dbReference type="ARBA" id="ARBA00022448"/>
    </source>
</evidence>
<organism evidence="12 13">
    <name type="scientific">Metschnikowia bicuspidata</name>
    <dbReference type="NCBI Taxonomy" id="27322"/>
    <lineage>
        <taxon>Eukaryota</taxon>
        <taxon>Fungi</taxon>
        <taxon>Dikarya</taxon>
        <taxon>Ascomycota</taxon>
        <taxon>Saccharomycotina</taxon>
        <taxon>Pichiomycetes</taxon>
        <taxon>Metschnikowiaceae</taxon>
        <taxon>Metschnikowia</taxon>
    </lineage>
</organism>
<dbReference type="EMBL" id="ML004437">
    <property type="protein sequence ID" value="RKP31757.1"/>
    <property type="molecule type" value="Genomic_DNA"/>
</dbReference>
<dbReference type="InterPro" id="IPR044536">
    <property type="entry name" value="PEX7"/>
</dbReference>
<keyword evidence="6" id="KW-0677">Repeat</keyword>
<dbReference type="GO" id="GO:0005053">
    <property type="term" value="F:peroxisome matrix targeting signal-2 binding"/>
    <property type="evidence" value="ECO:0007669"/>
    <property type="project" value="InterPro"/>
</dbReference>
<feature type="repeat" description="WD" evidence="11">
    <location>
        <begin position="100"/>
        <end position="133"/>
    </location>
</feature>
<dbReference type="PANTHER" id="PTHR46027">
    <property type="entry name" value="PEROXISOMAL TARGETING SIGNAL 2 RECEPTOR"/>
    <property type="match status" value="1"/>
</dbReference>
<name>A0A4P9ZFE3_9ASCO</name>
<evidence type="ECO:0000256" key="11">
    <source>
        <dbReference type="PROSITE-ProRule" id="PRU00221"/>
    </source>
</evidence>
<dbReference type="AlphaFoldDB" id="A0A4P9ZFE3"/>
<dbReference type="PROSITE" id="PS50082">
    <property type="entry name" value="WD_REPEATS_2"/>
    <property type="match status" value="3"/>
</dbReference>
<keyword evidence="13" id="KW-1185">Reference proteome</keyword>
<feature type="repeat" description="WD" evidence="11">
    <location>
        <begin position="280"/>
        <end position="312"/>
    </location>
</feature>
<evidence type="ECO:0000256" key="7">
    <source>
        <dbReference type="ARBA" id="ARBA00022927"/>
    </source>
</evidence>
<sequence>MRSFRTHGYNGYGVRYSPFFDNKLAVATAANYGLVGNGKLFVLGIDDAGTIHQEAAWETQDGLFDVAWSEIHENQVVVASGDGSVKLFDLKVGQFPVMNFREHQREVFSVNWNLVDKATFVTLSWDGTIKVWSPSRQVSLLTLSPGPTASLPAVDGANVAHAPMSHKGSTQPAASTNCIYSASFSPQSLLIIVSCEGSSRVNVWDIRAPKSLQLDFVAHGGLECLSCDWNKYRPTVIATGATDKSVRVWDLRMIALIRPPTPSLILPPHHTRGPTPLNEFWGHDFAVRRVAWSPHCAKEVMSVSYDMTARVWVDQSDDRARLLKDGASGCRGVTRSHREFVIGCDYSLWGEPGWAATTGWDEMVYVWDSKRMLH</sequence>
<dbReference type="GO" id="GO:0005782">
    <property type="term" value="C:peroxisomal matrix"/>
    <property type="evidence" value="ECO:0007669"/>
    <property type="project" value="UniProtKB-SubCell"/>
</dbReference>
<keyword evidence="7" id="KW-0653">Protein transport</keyword>
<dbReference type="SMART" id="SM00320">
    <property type="entry name" value="WD40"/>
    <property type="match status" value="6"/>
</dbReference>
<dbReference type="PANTHER" id="PTHR46027:SF1">
    <property type="entry name" value="PEROXISOMAL TARGETING SIGNAL 2 RECEPTOR"/>
    <property type="match status" value="1"/>
</dbReference>
<reference evidence="13" key="1">
    <citation type="journal article" date="2018" name="Nat. Microbiol.">
        <title>Leveraging single-cell genomics to expand the fungal tree of life.</title>
        <authorList>
            <person name="Ahrendt S.R."/>
            <person name="Quandt C.A."/>
            <person name="Ciobanu D."/>
            <person name="Clum A."/>
            <person name="Salamov A."/>
            <person name="Andreopoulos B."/>
            <person name="Cheng J.F."/>
            <person name="Woyke T."/>
            <person name="Pelin A."/>
            <person name="Henrissat B."/>
            <person name="Reynolds N.K."/>
            <person name="Benny G.L."/>
            <person name="Smith M.E."/>
            <person name="James T.Y."/>
            <person name="Grigoriev I.V."/>
        </authorList>
    </citation>
    <scope>NUCLEOTIDE SEQUENCE [LARGE SCALE GENOMIC DNA]</scope>
    <source>
        <strain evidence="13">Baker2002</strain>
    </source>
</reference>